<gene>
    <name evidence="2" type="ORF">K6K41_21635</name>
</gene>
<dbReference type="AlphaFoldDB" id="A0A9E6R8C5"/>
<dbReference type="EMBL" id="CP081869">
    <property type="protein sequence ID" value="QZN99351.1"/>
    <property type="molecule type" value="Genomic_DNA"/>
</dbReference>
<proteinExistence type="predicted"/>
<reference evidence="2" key="1">
    <citation type="submission" date="2021-08" db="EMBL/GenBank/DDBJ databases">
        <authorList>
            <person name="Zhang H."/>
            <person name="Xu M."/>
            <person name="Yu Z."/>
            <person name="Yang L."/>
            <person name="Cai Y."/>
        </authorList>
    </citation>
    <scope>NUCLEOTIDE SEQUENCE</scope>
    <source>
        <strain evidence="2">CHL1</strain>
    </source>
</reference>
<dbReference type="KEGG" id="cmet:K6K41_21635"/>
<dbReference type="Proteomes" id="UP000825701">
    <property type="component" value="Chromosome"/>
</dbReference>
<accession>A0A9E6R8C5</accession>
<keyword evidence="1" id="KW-0732">Signal</keyword>
<keyword evidence="3" id="KW-1185">Reference proteome</keyword>
<evidence type="ECO:0000313" key="3">
    <source>
        <dbReference type="Proteomes" id="UP000825701"/>
    </source>
</evidence>
<name>A0A9E6R8C5_9HYPH</name>
<sequence length="201" mass="20636">MIRSLFAAVAATAIFASSASAETDAISCAGPVKAYSTPASLMKELGKGVAATAQVDGSEGETMEAVVIRASDPARRIEVVWSADDQKSGAQAIVRGDSRVSVAGLSLGQDLAAAEAANGKAFSLSGFGWDMGGNVTDWKGGRLAKLAGGCFLSVQFGYAEDAPEKAIDRVSGDRTFSSADTAMRAVRPVIQSLTLGWPAKE</sequence>
<organism evidence="2 3">
    <name type="scientific">Chenggangzhangella methanolivorans</name>
    <dbReference type="NCBI Taxonomy" id="1437009"/>
    <lineage>
        <taxon>Bacteria</taxon>
        <taxon>Pseudomonadati</taxon>
        <taxon>Pseudomonadota</taxon>
        <taxon>Alphaproteobacteria</taxon>
        <taxon>Hyphomicrobiales</taxon>
        <taxon>Methylopilaceae</taxon>
        <taxon>Chenggangzhangella</taxon>
    </lineage>
</organism>
<evidence type="ECO:0000256" key="1">
    <source>
        <dbReference type="SAM" id="SignalP"/>
    </source>
</evidence>
<dbReference type="RefSeq" id="WP_261402408.1">
    <property type="nucleotide sequence ID" value="NZ_CP081869.1"/>
</dbReference>
<feature type="chain" id="PRO_5038869925" evidence="1">
    <location>
        <begin position="22"/>
        <end position="201"/>
    </location>
</feature>
<protein>
    <submittedName>
        <fullName evidence="2">Uncharacterized protein</fullName>
    </submittedName>
</protein>
<feature type="signal peptide" evidence="1">
    <location>
        <begin position="1"/>
        <end position="21"/>
    </location>
</feature>
<evidence type="ECO:0000313" key="2">
    <source>
        <dbReference type="EMBL" id="QZN99351.1"/>
    </source>
</evidence>